<reference evidence="1 2" key="1">
    <citation type="submission" date="2020-11" db="EMBL/GenBank/DDBJ databases">
        <title>Draft genome sequencing of a Lachnospiraceae strain isolated from anoxic soil subjected to BSD treatment.</title>
        <authorList>
            <person name="Uek A."/>
            <person name="Tonouchi A."/>
        </authorList>
    </citation>
    <scope>NUCLEOTIDE SEQUENCE [LARGE SCALE GENOMIC DNA]</scope>
    <source>
        <strain evidence="1 2">TB5</strain>
    </source>
</reference>
<keyword evidence="2" id="KW-1185">Reference proteome</keyword>
<protein>
    <submittedName>
        <fullName evidence="1">Uncharacterized protein</fullName>
    </submittedName>
</protein>
<accession>A0A7R7EJ17</accession>
<name>A0A7R7EJ17_9FIRM</name>
<dbReference type="AlphaFoldDB" id="A0A7R7EJ17"/>
<dbReference type="KEGG" id="ahb:bsdtb5_09630"/>
<dbReference type="Proteomes" id="UP000595897">
    <property type="component" value="Chromosome"/>
</dbReference>
<evidence type="ECO:0000313" key="2">
    <source>
        <dbReference type="Proteomes" id="UP000595897"/>
    </source>
</evidence>
<organism evidence="1 2">
    <name type="scientific">Anaeromicropila herbilytica</name>
    <dbReference type="NCBI Taxonomy" id="2785025"/>
    <lineage>
        <taxon>Bacteria</taxon>
        <taxon>Bacillati</taxon>
        <taxon>Bacillota</taxon>
        <taxon>Clostridia</taxon>
        <taxon>Lachnospirales</taxon>
        <taxon>Lachnospiraceae</taxon>
        <taxon>Anaeromicropila</taxon>
    </lineage>
</organism>
<dbReference type="RefSeq" id="WP_271714937.1">
    <property type="nucleotide sequence ID" value="NZ_AP024169.1"/>
</dbReference>
<dbReference type="EMBL" id="AP024169">
    <property type="protein sequence ID" value="BCN29668.1"/>
    <property type="molecule type" value="Genomic_DNA"/>
</dbReference>
<sequence>MGKMRKVPLNNDTIKRCNVCGKQLLYENGIIKEGAFDATIDWGYFSNKDLEIHNFIICEECYGNMIKNFKIPITITNKYEVL</sequence>
<gene>
    <name evidence="1" type="ORF">bsdtb5_09630</name>
</gene>
<evidence type="ECO:0000313" key="1">
    <source>
        <dbReference type="EMBL" id="BCN29668.1"/>
    </source>
</evidence>
<proteinExistence type="predicted"/>